<evidence type="ECO:0000313" key="2">
    <source>
        <dbReference type="Proteomes" id="UP000789803"/>
    </source>
</evidence>
<organism evidence="1 2">
    <name type="scientific">Campylobacter majalis</name>
    <dbReference type="NCBI Taxonomy" id="2790656"/>
    <lineage>
        <taxon>Bacteria</taxon>
        <taxon>Pseudomonadati</taxon>
        <taxon>Campylobacterota</taxon>
        <taxon>Epsilonproteobacteria</taxon>
        <taxon>Campylobacterales</taxon>
        <taxon>Campylobacteraceae</taxon>
        <taxon>Campylobacter</taxon>
    </lineage>
</organism>
<dbReference type="PROSITE" id="PS51257">
    <property type="entry name" value="PROKAR_LIPOPROTEIN"/>
    <property type="match status" value="1"/>
</dbReference>
<protein>
    <recommendedName>
        <fullName evidence="3">Lipoprotein</fullName>
    </recommendedName>
</protein>
<evidence type="ECO:0008006" key="3">
    <source>
        <dbReference type="Google" id="ProtNLM"/>
    </source>
</evidence>
<name>A0ABN7KCQ5_9BACT</name>
<comment type="caution">
    <text evidence="1">The sequence shown here is derived from an EMBL/GenBank/DDBJ whole genome shotgun (WGS) entry which is preliminary data.</text>
</comment>
<dbReference type="RefSeq" id="WP_229933692.1">
    <property type="nucleotide sequence ID" value="NZ_CAJHOF010000037.1"/>
</dbReference>
<accession>A0ABN7KCQ5</accession>
<keyword evidence="2" id="KW-1185">Reference proteome</keyword>
<evidence type="ECO:0000313" key="1">
    <source>
        <dbReference type="EMBL" id="CAD7289839.1"/>
    </source>
</evidence>
<dbReference type="Proteomes" id="UP000789803">
    <property type="component" value="Unassembled WGS sequence"/>
</dbReference>
<gene>
    <name evidence="1" type="ORF">LMG7974_01924</name>
</gene>
<reference evidence="1 2" key="1">
    <citation type="submission" date="2020-11" db="EMBL/GenBank/DDBJ databases">
        <authorList>
            <person name="Peeters C."/>
        </authorList>
    </citation>
    <scope>NUCLEOTIDE SEQUENCE [LARGE SCALE GENOMIC DNA]</scope>
    <source>
        <strain evidence="1 2">LMG 7974</strain>
    </source>
</reference>
<sequence>MKNVNNLLIVIILFLISGCEIGPSTHEIFLENFNYEKGQSYLPKINIKRREIYDENRYIYKLEYPAGCHFAFLTNRDDKPEVVQEIIILSGKEYCKMRKKYTF</sequence>
<dbReference type="EMBL" id="CAJHOF010000037">
    <property type="protein sequence ID" value="CAD7289839.1"/>
    <property type="molecule type" value="Genomic_DNA"/>
</dbReference>
<proteinExistence type="predicted"/>